<gene>
    <name evidence="1" type="ORF">SAMN06296052_14513</name>
</gene>
<dbReference type="EMBL" id="FZOQ01000045">
    <property type="protein sequence ID" value="SNT31617.1"/>
    <property type="molecule type" value="Genomic_DNA"/>
</dbReference>
<dbReference type="AlphaFoldDB" id="A0A239LLR4"/>
<evidence type="ECO:0000313" key="2">
    <source>
        <dbReference type="Proteomes" id="UP000198432"/>
    </source>
</evidence>
<dbReference type="RefSeq" id="WP_089321902.1">
    <property type="nucleotide sequence ID" value="NZ_FZOQ01000045.1"/>
</dbReference>
<reference evidence="2" key="1">
    <citation type="submission" date="2017-06" db="EMBL/GenBank/DDBJ databases">
        <authorList>
            <person name="Varghese N."/>
            <person name="Submissions S."/>
        </authorList>
    </citation>
    <scope>NUCLEOTIDE SEQUENCE [LARGE SCALE GENOMIC DNA]</scope>
    <source>
        <strain evidence="2">NKM1</strain>
    </source>
</reference>
<keyword evidence="2" id="KW-1185">Reference proteome</keyword>
<dbReference type="InterPro" id="IPR036347">
    <property type="entry name" value="DEBS_docking_sf"/>
</dbReference>
<dbReference type="Proteomes" id="UP000198432">
    <property type="component" value="Unassembled WGS sequence"/>
</dbReference>
<evidence type="ECO:0000313" key="1">
    <source>
        <dbReference type="EMBL" id="SNT31617.1"/>
    </source>
</evidence>
<protein>
    <submittedName>
        <fullName evidence="1">Uncharacterized protein</fullName>
    </submittedName>
</protein>
<proteinExistence type="predicted"/>
<dbReference type="SUPFAM" id="SSF101166">
    <property type="entry name" value="Docking domain A of the erythromycin polyketide synthase (DEBS)"/>
    <property type="match status" value="1"/>
</dbReference>
<name>A0A239LLR4_9BACT</name>
<accession>A0A239LLR4</accession>
<organism evidence="1 2">
    <name type="scientific">Pontibacter ummariensis</name>
    <dbReference type="NCBI Taxonomy" id="1610492"/>
    <lineage>
        <taxon>Bacteria</taxon>
        <taxon>Pseudomonadati</taxon>
        <taxon>Bacteroidota</taxon>
        <taxon>Cytophagia</taxon>
        <taxon>Cytophagales</taxon>
        <taxon>Hymenobacteraceae</taxon>
        <taxon>Pontibacter</taxon>
    </lineage>
</organism>
<sequence length="79" mass="9788">MREEVLRLQKDFTRSIRPLHNQKMNKELQELVKGLEEMSRHYGHRDIEARMNKWIRRFYSFQQDIAVYLIDLQVLRVKD</sequence>